<dbReference type="InterPro" id="IPR006103">
    <property type="entry name" value="Glyco_hydro_2_cat"/>
</dbReference>
<evidence type="ECO:0000256" key="1">
    <source>
        <dbReference type="SAM" id="SignalP"/>
    </source>
</evidence>
<dbReference type="EMBL" id="JAUSVY010000001">
    <property type="protein sequence ID" value="MDQ0503419.1"/>
    <property type="molecule type" value="Genomic_DNA"/>
</dbReference>
<proteinExistence type="predicted"/>
<dbReference type="PANTHER" id="PTHR42732:SF1">
    <property type="entry name" value="BETA-MANNOSIDASE"/>
    <property type="match status" value="1"/>
</dbReference>
<gene>
    <name evidence="3" type="ORF">QOZ94_000189</name>
</gene>
<protein>
    <recommendedName>
        <fullName evidence="2">Glycoside hydrolase family 2 catalytic domain-containing protein</fullName>
    </recommendedName>
</protein>
<dbReference type="Proteomes" id="UP001241747">
    <property type="component" value="Unassembled WGS sequence"/>
</dbReference>
<dbReference type="Pfam" id="PF02836">
    <property type="entry name" value="Glyco_hydro_2_C"/>
    <property type="match status" value="1"/>
</dbReference>
<sequence>MRAFRCLPLAALALAIPVALPARAQAAQVSVRGTDILVDGRPFIPNGASGETRLPELKALGANVVRTYGQEPGEILDAAQRAGLKVIVGFWMGHPRLGFDYRNRQAVEAQLDGLRHMVERYRNHPALLMWGVGNEVEVELPPAEAQAVVWPAIEEAARLVKTLDPSHPTLAVVAEVGTDKARHVKELAPSIDVLGINGYGDGLLTSVTRARMQGWTGPVVLTEMGAQGHWEAPRTTWGARFEPTSSQKADLMRRYLSTASHSGIGTIVFLWGQKQEVTPTWYSLLLPTGEWTETVEVMADQWDGSPPGGDNHAPRILSLRLDGPSVLTRTGTTLARVAATDPDGDPLKVEWQVMAESTAPSFGGDREPVPPSFPDAVRDTQANAARIGPLPPGAYRVFVTVRDGRGAVATGNLPIYVR</sequence>
<dbReference type="RefSeq" id="WP_237344257.1">
    <property type="nucleotide sequence ID" value="NZ_JABWGX010000003.1"/>
</dbReference>
<comment type="caution">
    <text evidence="3">The sequence shown here is derived from an EMBL/GenBank/DDBJ whole genome shotgun (WGS) entry which is preliminary data.</text>
</comment>
<dbReference type="InterPro" id="IPR051913">
    <property type="entry name" value="GH2_Domain-Containing"/>
</dbReference>
<reference evidence="3 4" key="1">
    <citation type="submission" date="2023-07" db="EMBL/GenBank/DDBJ databases">
        <title>Genomic Encyclopedia of Type Strains, Phase IV (KMG-IV): sequencing the most valuable type-strain genomes for metagenomic binning, comparative biology and taxonomic classification.</title>
        <authorList>
            <person name="Goeker M."/>
        </authorList>
    </citation>
    <scope>NUCLEOTIDE SEQUENCE [LARGE SCALE GENOMIC DNA]</scope>
    <source>
        <strain evidence="3 4">DSM 3770</strain>
    </source>
</reference>
<feature type="signal peptide" evidence="1">
    <location>
        <begin position="1"/>
        <end position="24"/>
    </location>
</feature>
<evidence type="ECO:0000313" key="4">
    <source>
        <dbReference type="Proteomes" id="UP001241747"/>
    </source>
</evidence>
<accession>A0ABU0L8J0</accession>
<dbReference type="SUPFAM" id="SSF51445">
    <property type="entry name" value="(Trans)glycosidases"/>
    <property type="match status" value="1"/>
</dbReference>
<dbReference type="Gene3D" id="3.20.20.80">
    <property type="entry name" value="Glycosidases"/>
    <property type="match status" value="1"/>
</dbReference>
<keyword evidence="4" id="KW-1185">Reference proteome</keyword>
<evidence type="ECO:0000313" key="3">
    <source>
        <dbReference type="EMBL" id="MDQ0503419.1"/>
    </source>
</evidence>
<feature type="chain" id="PRO_5047257577" description="Glycoside hydrolase family 2 catalytic domain-containing protein" evidence="1">
    <location>
        <begin position="25"/>
        <end position="418"/>
    </location>
</feature>
<keyword evidence="1" id="KW-0732">Signal</keyword>
<evidence type="ECO:0000259" key="2">
    <source>
        <dbReference type="Pfam" id="PF02836"/>
    </source>
</evidence>
<dbReference type="PANTHER" id="PTHR42732">
    <property type="entry name" value="BETA-GALACTOSIDASE"/>
    <property type="match status" value="1"/>
</dbReference>
<dbReference type="InterPro" id="IPR017853">
    <property type="entry name" value="GH"/>
</dbReference>
<name>A0ABU0L8J0_XANAG</name>
<feature type="domain" description="Glycoside hydrolase family 2 catalytic" evidence="2">
    <location>
        <begin position="102"/>
        <end position="170"/>
    </location>
</feature>
<organism evidence="3 4">
    <name type="scientific">Xanthobacter agilis</name>
    <dbReference type="NCBI Taxonomy" id="47492"/>
    <lineage>
        <taxon>Bacteria</taxon>
        <taxon>Pseudomonadati</taxon>
        <taxon>Pseudomonadota</taxon>
        <taxon>Alphaproteobacteria</taxon>
        <taxon>Hyphomicrobiales</taxon>
        <taxon>Xanthobacteraceae</taxon>
        <taxon>Xanthobacter</taxon>
    </lineage>
</organism>